<name>A0A2L0EX23_SORCE</name>
<dbReference type="RefSeq" id="WP_104982434.1">
    <property type="nucleotide sequence ID" value="NZ_CP012673.1"/>
</dbReference>
<protein>
    <submittedName>
        <fullName evidence="2">Uncharacterized protein</fullName>
    </submittedName>
</protein>
<proteinExistence type="predicted"/>
<evidence type="ECO:0000313" key="3">
    <source>
        <dbReference type="Proteomes" id="UP000238348"/>
    </source>
</evidence>
<reference evidence="2 3" key="1">
    <citation type="submission" date="2015-09" db="EMBL/GenBank/DDBJ databases">
        <title>Sorangium comparison.</title>
        <authorList>
            <person name="Zaburannyi N."/>
            <person name="Bunk B."/>
            <person name="Overmann J."/>
            <person name="Mueller R."/>
        </authorList>
    </citation>
    <scope>NUCLEOTIDE SEQUENCE [LARGE SCALE GENOMIC DNA]</scope>
    <source>
        <strain evidence="2 3">So ce26</strain>
    </source>
</reference>
<evidence type="ECO:0000256" key="1">
    <source>
        <dbReference type="SAM" id="MobiDB-lite"/>
    </source>
</evidence>
<dbReference type="EMBL" id="CP012673">
    <property type="protein sequence ID" value="AUX43815.1"/>
    <property type="molecule type" value="Genomic_DNA"/>
</dbReference>
<organism evidence="2 3">
    <name type="scientific">Sorangium cellulosum</name>
    <name type="common">Polyangium cellulosum</name>
    <dbReference type="NCBI Taxonomy" id="56"/>
    <lineage>
        <taxon>Bacteria</taxon>
        <taxon>Pseudomonadati</taxon>
        <taxon>Myxococcota</taxon>
        <taxon>Polyangia</taxon>
        <taxon>Polyangiales</taxon>
        <taxon>Polyangiaceae</taxon>
        <taxon>Sorangium</taxon>
    </lineage>
</organism>
<gene>
    <name evidence="2" type="ORF">SOCE26_052700</name>
</gene>
<sequence length="139" mass="13768">MASTALGFPNPTNLTKLDLAEELIESKDREALHVAIEVPVAAAASFAVSAGDAARGGGDAVKIGGAIAAAGVSLLAEQAGYTGAAKVAKAALTGAVCAEAATMGHEAGLAYRAKIEARRAKERDVEQAAPPTAGKKAVT</sequence>
<dbReference type="Proteomes" id="UP000238348">
    <property type="component" value="Chromosome"/>
</dbReference>
<accession>A0A2L0EX23</accession>
<feature type="region of interest" description="Disordered" evidence="1">
    <location>
        <begin position="120"/>
        <end position="139"/>
    </location>
</feature>
<dbReference type="AlphaFoldDB" id="A0A2L0EX23"/>
<evidence type="ECO:0000313" key="2">
    <source>
        <dbReference type="EMBL" id="AUX43815.1"/>
    </source>
</evidence>